<protein>
    <recommendedName>
        <fullName evidence="3">RNase H type-1 domain-containing protein</fullName>
    </recommendedName>
</protein>
<sequence>MGDGFGNWSLDKFHHLLPLPILLRIAANNGPLLATSKDNVGWNLRTDLQFSIKTAYVVRCGATTVEGANWDVMFGSILWNIRHNQNVVVFEDAGKGATAILGDSKRITQSCCSAAAIIGPMGVGLSTSSRTHSDLTKTLEDVRFIHVRRNCNKVADRLCRYASSIDVEIHSLENPTIELEEFLLVNIG</sequence>
<name>A0ABR2FGV7_9ROSI</name>
<accession>A0ABR2FGV7</accession>
<evidence type="ECO:0000313" key="1">
    <source>
        <dbReference type="EMBL" id="KAK8580180.1"/>
    </source>
</evidence>
<reference evidence="1 2" key="1">
    <citation type="journal article" date="2024" name="G3 (Bethesda)">
        <title>Genome assembly of Hibiscus sabdariffa L. provides insights into metabolisms of medicinal natural products.</title>
        <authorList>
            <person name="Kim T."/>
        </authorList>
    </citation>
    <scope>NUCLEOTIDE SEQUENCE [LARGE SCALE GENOMIC DNA]</scope>
    <source>
        <strain evidence="1">TK-2024</strain>
        <tissue evidence="1">Old leaves</tissue>
    </source>
</reference>
<dbReference type="Proteomes" id="UP001472677">
    <property type="component" value="Unassembled WGS sequence"/>
</dbReference>
<comment type="caution">
    <text evidence="1">The sequence shown here is derived from an EMBL/GenBank/DDBJ whole genome shotgun (WGS) entry which is preliminary data.</text>
</comment>
<evidence type="ECO:0000313" key="2">
    <source>
        <dbReference type="Proteomes" id="UP001472677"/>
    </source>
</evidence>
<gene>
    <name evidence="1" type="ORF">V6N12_070464</name>
</gene>
<organism evidence="1 2">
    <name type="scientific">Hibiscus sabdariffa</name>
    <name type="common">roselle</name>
    <dbReference type="NCBI Taxonomy" id="183260"/>
    <lineage>
        <taxon>Eukaryota</taxon>
        <taxon>Viridiplantae</taxon>
        <taxon>Streptophyta</taxon>
        <taxon>Embryophyta</taxon>
        <taxon>Tracheophyta</taxon>
        <taxon>Spermatophyta</taxon>
        <taxon>Magnoliopsida</taxon>
        <taxon>eudicotyledons</taxon>
        <taxon>Gunneridae</taxon>
        <taxon>Pentapetalae</taxon>
        <taxon>rosids</taxon>
        <taxon>malvids</taxon>
        <taxon>Malvales</taxon>
        <taxon>Malvaceae</taxon>
        <taxon>Malvoideae</taxon>
        <taxon>Hibiscus</taxon>
    </lineage>
</organism>
<evidence type="ECO:0008006" key="3">
    <source>
        <dbReference type="Google" id="ProtNLM"/>
    </source>
</evidence>
<keyword evidence="2" id="KW-1185">Reference proteome</keyword>
<dbReference type="EMBL" id="JBBPBM010000006">
    <property type="protein sequence ID" value="KAK8580180.1"/>
    <property type="molecule type" value="Genomic_DNA"/>
</dbReference>
<proteinExistence type="predicted"/>